<organism evidence="1">
    <name type="scientific">Sheuella amnicola</name>
    <dbReference type="NCBI Taxonomy" id="2707330"/>
    <lineage>
        <taxon>Bacteria</taxon>
        <taxon>Pseudomonadati</taxon>
        <taxon>Pseudomonadota</taxon>
        <taxon>Betaproteobacteria</taxon>
        <taxon>Burkholderiales</taxon>
        <taxon>Alcaligenaceae</taxon>
        <taxon>Sheuella</taxon>
    </lineage>
</organism>
<reference evidence="1" key="1">
    <citation type="submission" date="2020-02" db="EMBL/GenBank/DDBJ databases">
        <authorList>
            <person name="Chen W.-M."/>
        </authorList>
    </citation>
    <scope>NUCLEOTIDE SEQUENCE</scope>
    <source>
        <strain evidence="1">NBD-18</strain>
    </source>
</reference>
<dbReference type="RefSeq" id="WP_163651624.1">
    <property type="nucleotide sequence ID" value="NZ_JAAGRN010000002.1"/>
</dbReference>
<gene>
    <name evidence="1" type="ORF">G3I67_03630</name>
</gene>
<name>A0A6B2QZY5_9BURK</name>
<evidence type="ECO:0000313" key="1">
    <source>
        <dbReference type="EMBL" id="NDY82317.1"/>
    </source>
</evidence>
<comment type="caution">
    <text evidence="1">The sequence shown here is derived from an EMBL/GenBank/DDBJ whole genome shotgun (WGS) entry which is preliminary data.</text>
</comment>
<protein>
    <submittedName>
        <fullName evidence="1">Uncharacterized protein</fullName>
    </submittedName>
</protein>
<dbReference type="AlphaFoldDB" id="A0A6B2QZY5"/>
<accession>A0A6B2QZY5</accession>
<dbReference type="EMBL" id="JAAGRN010000002">
    <property type="protein sequence ID" value="NDY82317.1"/>
    <property type="molecule type" value="Genomic_DNA"/>
</dbReference>
<sequence>MSQEALKQTEKSGLRMVKDKVMDIIRKSPSKEFMFSQVPNSKDIVIVVRQM</sequence>
<proteinExistence type="predicted"/>